<evidence type="ECO:0000256" key="3">
    <source>
        <dbReference type="ARBA" id="ARBA00023163"/>
    </source>
</evidence>
<sequence>MSSSTPAPYVLILIDLAMEAGVSRAALLRGSSLEAIDLSAIGARVSDDDFRILVENTLQLTGDTTLGLRLGQRLNLSAHAVLGQAFMTCRNLEEVIQLFERYYQVLAPELTLEFHRTPERMAIRAPNAEVYLPIAFGLECITAAIRNTLSGLLGDSQFPLRLEFPYPAPNYVAVYHEVLGDDVHFDCEIASWSFPSELLATALPSSNPALRQLYEAECARLLADLSDSATIGDQTRNLLRKLEGQYPQMPQVATMLNMSPRTYRRRLTQEGIGFQDLLDNVRAEHATRHLKENRLPIASIAYHLGFNDPSNFRRAYRRWTGTTPGAVRKNASASNS</sequence>
<dbReference type="RefSeq" id="WP_407329010.1">
    <property type="nucleotide sequence ID" value="NZ_CP136865.1"/>
</dbReference>
<dbReference type="PROSITE" id="PS00041">
    <property type="entry name" value="HTH_ARAC_FAMILY_1"/>
    <property type="match status" value="1"/>
</dbReference>
<evidence type="ECO:0000259" key="4">
    <source>
        <dbReference type="PROSITE" id="PS01124"/>
    </source>
</evidence>
<keyword evidence="2" id="KW-0238">DNA-binding</keyword>
<evidence type="ECO:0000256" key="1">
    <source>
        <dbReference type="ARBA" id="ARBA00023015"/>
    </source>
</evidence>
<dbReference type="Pfam" id="PF12625">
    <property type="entry name" value="Arabinose_bd"/>
    <property type="match status" value="1"/>
</dbReference>
<dbReference type="EMBL" id="CP136865">
    <property type="protein sequence ID" value="WOJ97914.1"/>
    <property type="molecule type" value="Genomic_DNA"/>
</dbReference>
<dbReference type="Gene3D" id="1.10.10.60">
    <property type="entry name" value="Homeodomain-like"/>
    <property type="match status" value="1"/>
</dbReference>
<keyword evidence="6" id="KW-1185">Reference proteome</keyword>
<dbReference type="SUPFAM" id="SSF46689">
    <property type="entry name" value="Homeodomain-like"/>
    <property type="match status" value="1"/>
</dbReference>
<dbReference type="SMART" id="SM00342">
    <property type="entry name" value="HTH_ARAC"/>
    <property type="match status" value="1"/>
</dbReference>
<dbReference type="PANTHER" id="PTHR47894">
    <property type="entry name" value="HTH-TYPE TRANSCRIPTIONAL REGULATOR GADX"/>
    <property type="match status" value="1"/>
</dbReference>
<organism evidence="5 6">
    <name type="scientific">Congregibacter brevis</name>
    <dbReference type="NCBI Taxonomy" id="3081201"/>
    <lineage>
        <taxon>Bacteria</taxon>
        <taxon>Pseudomonadati</taxon>
        <taxon>Pseudomonadota</taxon>
        <taxon>Gammaproteobacteria</taxon>
        <taxon>Cellvibrionales</taxon>
        <taxon>Halieaceae</taxon>
        <taxon>Congregibacter</taxon>
    </lineage>
</organism>
<feature type="domain" description="HTH araC/xylS-type" evidence="4">
    <location>
        <begin position="233"/>
        <end position="330"/>
    </location>
</feature>
<evidence type="ECO:0000313" key="5">
    <source>
        <dbReference type="EMBL" id="WOJ97914.1"/>
    </source>
</evidence>
<accession>A0ABZ0IEC8</accession>
<dbReference type="InterPro" id="IPR032687">
    <property type="entry name" value="AraC-type_N"/>
</dbReference>
<dbReference type="InterPro" id="IPR018060">
    <property type="entry name" value="HTH_AraC"/>
</dbReference>
<evidence type="ECO:0000256" key="2">
    <source>
        <dbReference type="ARBA" id="ARBA00023125"/>
    </source>
</evidence>
<keyword evidence="3" id="KW-0804">Transcription</keyword>
<dbReference type="InterPro" id="IPR018062">
    <property type="entry name" value="HTH_AraC-typ_CS"/>
</dbReference>
<keyword evidence="1" id="KW-0805">Transcription regulation</keyword>
<proteinExistence type="predicted"/>
<protein>
    <submittedName>
        <fullName evidence="5">AraC family transcriptional regulator</fullName>
    </submittedName>
</protein>
<dbReference type="Pfam" id="PF12833">
    <property type="entry name" value="HTH_18"/>
    <property type="match status" value="1"/>
</dbReference>
<reference evidence="5 6" key="1">
    <citation type="submission" date="2023-10" db="EMBL/GenBank/DDBJ databases">
        <title>Two novel species belonging to the OM43/NOR5 clade.</title>
        <authorList>
            <person name="Park M."/>
        </authorList>
    </citation>
    <scope>NUCLEOTIDE SEQUENCE [LARGE SCALE GENOMIC DNA]</scope>
    <source>
        <strain evidence="5 6">IMCC45268</strain>
    </source>
</reference>
<dbReference type="Proteomes" id="UP001626549">
    <property type="component" value="Chromosome"/>
</dbReference>
<name>A0ABZ0IEC8_9GAMM</name>
<dbReference type="PROSITE" id="PS01124">
    <property type="entry name" value="HTH_ARAC_FAMILY_2"/>
    <property type="match status" value="1"/>
</dbReference>
<dbReference type="InterPro" id="IPR009057">
    <property type="entry name" value="Homeodomain-like_sf"/>
</dbReference>
<evidence type="ECO:0000313" key="6">
    <source>
        <dbReference type="Proteomes" id="UP001626549"/>
    </source>
</evidence>
<gene>
    <name evidence="5" type="ORF">R0137_04885</name>
</gene>
<dbReference type="PANTHER" id="PTHR47894:SF1">
    <property type="entry name" value="HTH-TYPE TRANSCRIPTIONAL REGULATOR VQSM"/>
    <property type="match status" value="1"/>
</dbReference>